<sequence length="169" mass="18406">MRKTLMVLALVAAALAPTVALAEPSAKALALTKRMVAAMHVDETMAPIMRSMTRQQFEGVVAQQKGLNDQQKAALSRAVAETMEESLNDGLMQKVMDKLIPAYAEVYTEQELQALVDFYESPIGQSVLRKMPQLGLVAGKAMGEIMPGMMADMTARMSKKLEGFDKLGK</sequence>
<accession>A0A2W5VLI2</accession>
<evidence type="ECO:0000256" key="1">
    <source>
        <dbReference type="SAM" id="SignalP"/>
    </source>
</evidence>
<feature type="chain" id="PRO_5016000743" description="DUF2059 domain-containing protein" evidence="1">
    <location>
        <begin position="23"/>
        <end position="169"/>
    </location>
</feature>
<organism evidence="3 4">
    <name type="scientific">Caulobacter segnis</name>
    <dbReference type="NCBI Taxonomy" id="88688"/>
    <lineage>
        <taxon>Bacteria</taxon>
        <taxon>Pseudomonadati</taxon>
        <taxon>Pseudomonadota</taxon>
        <taxon>Alphaproteobacteria</taxon>
        <taxon>Caulobacterales</taxon>
        <taxon>Caulobacteraceae</taxon>
        <taxon>Caulobacter</taxon>
    </lineage>
</organism>
<dbReference type="RefSeq" id="WP_304274567.1">
    <property type="nucleotide sequence ID" value="NZ_QFQZ01000008.1"/>
</dbReference>
<dbReference type="Proteomes" id="UP000249393">
    <property type="component" value="Unassembled WGS sequence"/>
</dbReference>
<evidence type="ECO:0000313" key="3">
    <source>
        <dbReference type="EMBL" id="PZR36205.1"/>
    </source>
</evidence>
<name>A0A2W5VLI2_9CAUL</name>
<protein>
    <recommendedName>
        <fullName evidence="2">DUF2059 domain-containing protein</fullName>
    </recommendedName>
</protein>
<gene>
    <name evidence="3" type="ORF">DI526_04420</name>
</gene>
<evidence type="ECO:0000313" key="4">
    <source>
        <dbReference type="Proteomes" id="UP000249393"/>
    </source>
</evidence>
<dbReference type="EMBL" id="QFQZ01000008">
    <property type="protein sequence ID" value="PZR36205.1"/>
    <property type="molecule type" value="Genomic_DNA"/>
</dbReference>
<dbReference type="InterPro" id="IPR018637">
    <property type="entry name" value="DUF2059"/>
</dbReference>
<feature type="domain" description="DUF2059" evidence="2">
    <location>
        <begin position="93"/>
        <end position="134"/>
    </location>
</feature>
<keyword evidence="1" id="KW-0732">Signal</keyword>
<comment type="caution">
    <text evidence="3">The sequence shown here is derived from an EMBL/GenBank/DDBJ whole genome shotgun (WGS) entry which is preliminary data.</text>
</comment>
<dbReference type="Pfam" id="PF09832">
    <property type="entry name" value="DUF2059"/>
    <property type="match status" value="1"/>
</dbReference>
<dbReference type="AlphaFoldDB" id="A0A2W5VLI2"/>
<reference evidence="3 4" key="1">
    <citation type="submission" date="2017-08" db="EMBL/GenBank/DDBJ databases">
        <title>Infants hospitalized years apart are colonized by the same room-sourced microbial strains.</title>
        <authorList>
            <person name="Brooks B."/>
            <person name="Olm M.R."/>
            <person name="Firek B.A."/>
            <person name="Baker R."/>
            <person name="Thomas B.C."/>
            <person name="Morowitz M.J."/>
            <person name="Banfield J.F."/>
        </authorList>
    </citation>
    <scope>NUCLEOTIDE SEQUENCE [LARGE SCALE GENOMIC DNA]</scope>
    <source>
        <strain evidence="3">S2_003_000_R2_4</strain>
    </source>
</reference>
<proteinExistence type="predicted"/>
<feature type="signal peptide" evidence="1">
    <location>
        <begin position="1"/>
        <end position="22"/>
    </location>
</feature>
<evidence type="ECO:0000259" key="2">
    <source>
        <dbReference type="Pfam" id="PF09832"/>
    </source>
</evidence>